<evidence type="ECO:0000313" key="2">
    <source>
        <dbReference type="Proteomes" id="UP000663629"/>
    </source>
</evidence>
<sequence length="79" mass="8396">MDKNATPTASSICDKVGRANIAAAVRVGATAVSNAAVDNRFPARWFFAVKELCDQAGIDCPEHLFSFIPVTKTPEGATR</sequence>
<keyword evidence="2" id="KW-1185">Reference proteome</keyword>
<protein>
    <recommendedName>
        <fullName evidence="3">XRE family transcriptional regulator</fullName>
    </recommendedName>
</protein>
<evidence type="ECO:0008006" key="3">
    <source>
        <dbReference type="Google" id="ProtNLM"/>
    </source>
</evidence>
<accession>A0ABX7JKE3</accession>
<dbReference type="EMBL" id="CP070371">
    <property type="protein sequence ID" value="QRZ14707.1"/>
    <property type="molecule type" value="Genomic_DNA"/>
</dbReference>
<evidence type="ECO:0000313" key="1">
    <source>
        <dbReference type="EMBL" id="QRZ14707.1"/>
    </source>
</evidence>
<name>A0ABX7JKE3_9RHOB</name>
<proteinExistence type="predicted"/>
<dbReference type="Proteomes" id="UP000663629">
    <property type="component" value="Chromosome 2"/>
</dbReference>
<reference evidence="1 2" key="1">
    <citation type="submission" date="2021-02" db="EMBL/GenBank/DDBJ databases">
        <title>Paracoccus methylovroum sp.nov., a new methanol and methylamine utilizing methylotrophic denitrifer.</title>
        <authorList>
            <person name="Timsy T."/>
            <person name="Behrendt U."/>
            <person name="Ulrich A."/>
            <person name="Spanner T."/>
            <person name="Foesel B.U."/>
            <person name="Horn M.A."/>
            <person name="Kolb S."/>
        </authorList>
    </citation>
    <scope>NUCLEOTIDE SEQUENCE [LARGE SCALE GENOMIC DNA]</scope>
    <source>
        <strain evidence="1 2">H4-D09</strain>
    </source>
</reference>
<organism evidence="1 2">
    <name type="scientific">Paracoccus methylovorus</name>
    <dbReference type="NCBI Taxonomy" id="2812658"/>
    <lineage>
        <taxon>Bacteria</taxon>
        <taxon>Pseudomonadati</taxon>
        <taxon>Pseudomonadota</taxon>
        <taxon>Alphaproteobacteria</taxon>
        <taxon>Rhodobacterales</taxon>
        <taxon>Paracoccaceae</taxon>
        <taxon>Paracoccus</taxon>
    </lineage>
</organism>
<dbReference type="RefSeq" id="WP_205295679.1">
    <property type="nucleotide sequence ID" value="NZ_CP070371.1"/>
</dbReference>
<gene>
    <name evidence="1" type="ORF">JWJ88_17230</name>
</gene>